<gene>
    <name evidence="1" type="ORF">SAMN02745181_0392</name>
</gene>
<dbReference type="AlphaFoldDB" id="A0A1M6C5D0"/>
<organism evidence="1 2">
    <name type="scientific">Rubritalea squalenifaciens DSM 18772</name>
    <dbReference type="NCBI Taxonomy" id="1123071"/>
    <lineage>
        <taxon>Bacteria</taxon>
        <taxon>Pseudomonadati</taxon>
        <taxon>Verrucomicrobiota</taxon>
        <taxon>Verrucomicrobiia</taxon>
        <taxon>Verrucomicrobiales</taxon>
        <taxon>Rubritaleaceae</taxon>
        <taxon>Rubritalea</taxon>
    </lineage>
</organism>
<evidence type="ECO:0000313" key="1">
    <source>
        <dbReference type="EMBL" id="SHI56219.1"/>
    </source>
</evidence>
<dbReference type="Proteomes" id="UP000184510">
    <property type="component" value="Unassembled WGS sequence"/>
</dbReference>
<protein>
    <submittedName>
        <fullName evidence="1">Uncharacterized protein</fullName>
    </submittedName>
</protein>
<keyword evidence="2" id="KW-1185">Reference proteome</keyword>
<evidence type="ECO:0000313" key="2">
    <source>
        <dbReference type="Proteomes" id="UP000184510"/>
    </source>
</evidence>
<name>A0A1M6C5D0_9BACT</name>
<sequence>MLPLAHQRPHAGTHTASPLLSVLFGGYSPDLSALPVRETDLPTHTLVTHTRFSL</sequence>
<proteinExistence type="predicted"/>
<accession>A0A1M6C5D0</accession>
<dbReference type="InParanoid" id="A0A1M6C5D0"/>
<dbReference type="EMBL" id="FQYR01000002">
    <property type="protein sequence ID" value="SHI56219.1"/>
    <property type="molecule type" value="Genomic_DNA"/>
</dbReference>
<reference evidence="1 2" key="1">
    <citation type="submission" date="2016-11" db="EMBL/GenBank/DDBJ databases">
        <authorList>
            <person name="Jaros S."/>
            <person name="Januszkiewicz K."/>
            <person name="Wedrychowicz H."/>
        </authorList>
    </citation>
    <scope>NUCLEOTIDE SEQUENCE [LARGE SCALE GENOMIC DNA]</scope>
    <source>
        <strain evidence="1 2">DSM 18772</strain>
    </source>
</reference>